<gene>
    <name evidence="2" type="ORF">FTO68_04590</name>
</gene>
<protein>
    <recommendedName>
        <fullName evidence="4">Glycerophosphoryl diester phosphodiesterase membrane domain-containing protein</fullName>
    </recommendedName>
</protein>
<dbReference type="RefSeq" id="WP_255332209.1">
    <property type="nucleotide sequence ID" value="NZ_VOTZ01000007.1"/>
</dbReference>
<keyword evidence="3" id="KW-1185">Reference proteome</keyword>
<feature type="transmembrane region" description="Helical" evidence="1">
    <location>
        <begin position="193"/>
        <end position="226"/>
    </location>
</feature>
<proteinExistence type="predicted"/>
<reference evidence="2 3" key="1">
    <citation type="submission" date="2019-08" db="EMBL/GenBank/DDBJ databases">
        <authorList>
            <person name="Chen S.-C."/>
            <person name="Lai M.-C."/>
            <person name="You Y.-T."/>
        </authorList>
    </citation>
    <scope>NUCLEOTIDE SEQUENCE [LARGE SCALE GENOMIC DNA]</scope>
    <source>
        <strain evidence="2 3">P2F9704a</strain>
    </source>
</reference>
<dbReference type="Pfam" id="PF19656">
    <property type="entry name" value="DUF6159"/>
    <property type="match status" value="1"/>
</dbReference>
<feature type="transmembrane region" description="Helical" evidence="1">
    <location>
        <begin position="232"/>
        <end position="259"/>
    </location>
</feature>
<evidence type="ECO:0000256" key="1">
    <source>
        <dbReference type="SAM" id="Phobius"/>
    </source>
</evidence>
<keyword evidence="1" id="KW-1133">Transmembrane helix</keyword>
<feature type="transmembrane region" description="Helical" evidence="1">
    <location>
        <begin position="149"/>
        <end position="172"/>
    </location>
</feature>
<name>A0ABD4TL66_9EURY</name>
<keyword evidence="1" id="KW-0472">Membrane</keyword>
<evidence type="ECO:0008006" key="4">
    <source>
        <dbReference type="Google" id="ProtNLM"/>
    </source>
</evidence>
<accession>A0ABD4TL66</accession>
<evidence type="ECO:0000313" key="3">
    <source>
        <dbReference type="Proteomes" id="UP001524383"/>
    </source>
</evidence>
<dbReference type="Proteomes" id="UP001524383">
    <property type="component" value="Unassembled WGS sequence"/>
</dbReference>
<evidence type="ECO:0000313" key="2">
    <source>
        <dbReference type="EMBL" id="MCQ1538267.1"/>
    </source>
</evidence>
<keyword evidence="1" id="KW-0812">Transmembrane</keyword>
<feature type="transmembrane region" description="Helical" evidence="1">
    <location>
        <begin position="66"/>
        <end position="87"/>
    </location>
</feature>
<sequence>MFQRIARGWHLFKQTFAILSREKSLVFYPIISGIIILLILGLLFIPALFIFSITGIDPDKMGVTGYALWILLLFAIFLVTAFVSSFFKAGIVYNATEVIKGNDPAFKDGISAAMPKIASLFTWAFIAATVGLILSLLRESDNPLGRMLTEIVVGIAAAAWDLVTFFVIPVILYEDCGAVASIKESWGLFKQTWGETVIAGFSFVVVMIPAFLLMAGTFLSAIFLPFEVFGGMLILTIIIFAISVILISALQGILVALLYHYAKTGEISPLVDRDLIEDAFVEKKGSTTGTFTGGNI</sequence>
<dbReference type="EMBL" id="VOTZ01000007">
    <property type="protein sequence ID" value="MCQ1538267.1"/>
    <property type="molecule type" value="Genomic_DNA"/>
</dbReference>
<feature type="transmembrane region" description="Helical" evidence="1">
    <location>
        <begin position="25"/>
        <end position="54"/>
    </location>
</feature>
<organism evidence="2 3">
    <name type="scientific">Methanocalculus taiwanensis</name>
    <dbReference type="NCBI Taxonomy" id="106207"/>
    <lineage>
        <taxon>Archaea</taxon>
        <taxon>Methanobacteriati</taxon>
        <taxon>Methanobacteriota</taxon>
        <taxon>Stenosarchaea group</taxon>
        <taxon>Methanomicrobia</taxon>
        <taxon>Methanomicrobiales</taxon>
        <taxon>Methanocalculaceae</taxon>
        <taxon>Methanocalculus</taxon>
    </lineage>
</organism>
<dbReference type="AlphaFoldDB" id="A0ABD4TL66"/>
<feature type="transmembrane region" description="Helical" evidence="1">
    <location>
        <begin position="117"/>
        <end position="137"/>
    </location>
</feature>
<dbReference type="InterPro" id="IPR046157">
    <property type="entry name" value="DUF6159"/>
</dbReference>
<comment type="caution">
    <text evidence="2">The sequence shown here is derived from an EMBL/GenBank/DDBJ whole genome shotgun (WGS) entry which is preliminary data.</text>
</comment>